<dbReference type="Gene3D" id="4.10.280.10">
    <property type="entry name" value="Helix-loop-helix DNA-binding domain"/>
    <property type="match status" value="1"/>
</dbReference>
<name>A0A3D8PLC9_9BACI</name>
<protein>
    <recommendedName>
        <fullName evidence="3">Aspartyl-phosphate phosphatase Spo0E family protein</fullName>
    </recommendedName>
</protein>
<gene>
    <name evidence="1" type="ORF">CWR45_14075</name>
</gene>
<comment type="caution">
    <text evidence="1">The sequence shown here is derived from an EMBL/GenBank/DDBJ whole genome shotgun (WGS) entry which is preliminary data.</text>
</comment>
<dbReference type="AlphaFoldDB" id="A0A3D8PLC9"/>
<dbReference type="GO" id="GO:0043937">
    <property type="term" value="P:regulation of sporulation"/>
    <property type="evidence" value="ECO:0007669"/>
    <property type="project" value="InterPro"/>
</dbReference>
<dbReference type="OrthoDB" id="2721890at2"/>
<sequence>MYHALEKGEHYDQVVAISKELDRLLNKLEDIHNKTNT</sequence>
<dbReference type="Proteomes" id="UP000256520">
    <property type="component" value="Unassembled WGS sequence"/>
</dbReference>
<dbReference type="InterPro" id="IPR018540">
    <property type="entry name" value="Spo0E-like"/>
</dbReference>
<proteinExistence type="predicted"/>
<evidence type="ECO:0000313" key="2">
    <source>
        <dbReference type="Proteomes" id="UP000256520"/>
    </source>
</evidence>
<keyword evidence="2" id="KW-1185">Reference proteome</keyword>
<evidence type="ECO:0008006" key="3">
    <source>
        <dbReference type="Google" id="ProtNLM"/>
    </source>
</evidence>
<reference evidence="2" key="1">
    <citation type="submission" date="2017-11" db="EMBL/GenBank/DDBJ databases">
        <authorList>
            <person name="Zhu W."/>
        </authorList>
    </citation>
    <scope>NUCLEOTIDE SEQUENCE [LARGE SCALE GENOMIC DNA]</scope>
    <source>
        <strain evidence="2">CAU 1051</strain>
    </source>
</reference>
<organism evidence="1 2">
    <name type="scientific">Oceanobacillus chungangensis</name>
    <dbReference type="NCBI Taxonomy" id="1229152"/>
    <lineage>
        <taxon>Bacteria</taxon>
        <taxon>Bacillati</taxon>
        <taxon>Bacillota</taxon>
        <taxon>Bacilli</taxon>
        <taxon>Bacillales</taxon>
        <taxon>Bacillaceae</taxon>
        <taxon>Oceanobacillus</taxon>
    </lineage>
</organism>
<dbReference type="SUPFAM" id="SSF140500">
    <property type="entry name" value="BAS1536-like"/>
    <property type="match status" value="1"/>
</dbReference>
<accession>A0A3D8PLC9</accession>
<dbReference type="InterPro" id="IPR036638">
    <property type="entry name" value="HLH_DNA-bd_sf"/>
</dbReference>
<dbReference type="GO" id="GO:0046983">
    <property type="term" value="F:protein dimerization activity"/>
    <property type="evidence" value="ECO:0007669"/>
    <property type="project" value="InterPro"/>
</dbReference>
<evidence type="ECO:0000313" key="1">
    <source>
        <dbReference type="EMBL" id="RDW16890.1"/>
    </source>
</evidence>
<dbReference type="InterPro" id="IPR037208">
    <property type="entry name" value="Spo0E-like_sf"/>
</dbReference>
<dbReference type="EMBL" id="PIOD01000016">
    <property type="protein sequence ID" value="RDW16890.1"/>
    <property type="molecule type" value="Genomic_DNA"/>
</dbReference>
<dbReference type="Pfam" id="PF09388">
    <property type="entry name" value="SpoOE-like"/>
    <property type="match status" value="1"/>
</dbReference>